<organism evidence="1 2">
    <name type="scientific">Cymbomonas tetramitiformis</name>
    <dbReference type="NCBI Taxonomy" id="36881"/>
    <lineage>
        <taxon>Eukaryota</taxon>
        <taxon>Viridiplantae</taxon>
        <taxon>Chlorophyta</taxon>
        <taxon>Pyramimonadophyceae</taxon>
        <taxon>Pyramimonadales</taxon>
        <taxon>Pyramimonadaceae</taxon>
        <taxon>Cymbomonas</taxon>
    </lineage>
</organism>
<evidence type="ECO:0000313" key="2">
    <source>
        <dbReference type="Proteomes" id="UP001190700"/>
    </source>
</evidence>
<reference evidence="1 2" key="1">
    <citation type="journal article" date="2015" name="Genome Biol. Evol.">
        <title>Comparative Genomics of a Bacterivorous Green Alga Reveals Evolutionary Causalities and Consequences of Phago-Mixotrophic Mode of Nutrition.</title>
        <authorList>
            <person name="Burns J.A."/>
            <person name="Paasch A."/>
            <person name="Narechania A."/>
            <person name="Kim E."/>
        </authorList>
    </citation>
    <scope>NUCLEOTIDE SEQUENCE [LARGE SCALE GENOMIC DNA]</scope>
    <source>
        <strain evidence="1 2">PLY_AMNH</strain>
    </source>
</reference>
<proteinExistence type="predicted"/>
<sequence length="200" mass="21736">MGDAWYSGTVGLTSAEGPTHIFYDEGDQEHLNMDKAKYEVFPDGPGGVDAGSSLRGQDSGQLLAKGRGASRAVKGMSSLQVQAAEEQGEERTVWTRLLVRHVSAVLPAGVASGGMRVISVVLRKEKGRRHALAPVVLHKEKGRRHVRHLCWSSTRRRAGGMCVISVVLHKQGEGYGMRRHSVVLHKEKGRRHKGHLGGPP</sequence>
<evidence type="ECO:0000313" key="1">
    <source>
        <dbReference type="EMBL" id="KAK3269745.1"/>
    </source>
</evidence>
<gene>
    <name evidence="1" type="ORF">CYMTET_21827</name>
</gene>
<dbReference type="AlphaFoldDB" id="A0AAE0G232"/>
<dbReference type="Proteomes" id="UP001190700">
    <property type="component" value="Unassembled WGS sequence"/>
</dbReference>
<dbReference type="EMBL" id="LGRX02010773">
    <property type="protein sequence ID" value="KAK3269745.1"/>
    <property type="molecule type" value="Genomic_DNA"/>
</dbReference>
<accession>A0AAE0G232</accession>
<name>A0AAE0G232_9CHLO</name>
<keyword evidence="2" id="KW-1185">Reference proteome</keyword>
<protein>
    <submittedName>
        <fullName evidence="1">Uncharacterized protein</fullName>
    </submittedName>
</protein>
<comment type="caution">
    <text evidence="1">The sequence shown here is derived from an EMBL/GenBank/DDBJ whole genome shotgun (WGS) entry which is preliminary data.</text>
</comment>